<dbReference type="STRING" id="310780.SAMN05216267_1013104"/>
<dbReference type="EMBL" id="FODD01000013">
    <property type="protein sequence ID" value="SEN94244.1"/>
    <property type="molecule type" value="Genomic_DNA"/>
</dbReference>
<dbReference type="RefSeq" id="WP_079176059.1">
    <property type="nucleotide sequence ID" value="NZ_FODD01000013.1"/>
</dbReference>
<dbReference type="Gene3D" id="2.90.10.10">
    <property type="entry name" value="Bulb-type lectin domain"/>
    <property type="match status" value="2"/>
</dbReference>
<dbReference type="SUPFAM" id="SSF51126">
    <property type="entry name" value="Pectin lyase-like"/>
    <property type="match status" value="1"/>
</dbReference>
<dbReference type="AlphaFoldDB" id="A0A1H8KN15"/>
<dbReference type="InterPro" id="IPR011050">
    <property type="entry name" value="Pectin_lyase_fold/virulence"/>
</dbReference>
<organism evidence="3 4">
    <name type="scientific">Actinacidiphila rubida</name>
    <dbReference type="NCBI Taxonomy" id="310780"/>
    <lineage>
        <taxon>Bacteria</taxon>
        <taxon>Bacillati</taxon>
        <taxon>Actinomycetota</taxon>
        <taxon>Actinomycetes</taxon>
        <taxon>Kitasatosporales</taxon>
        <taxon>Streptomycetaceae</taxon>
        <taxon>Actinacidiphila</taxon>
    </lineage>
</organism>
<dbReference type="SMART" id="SM00108">
    <property type="entry name" value="B_lectin"/>
    <property type="match status" value="1"/>
</dbReference>
<dbReference type="InterPro" id="IPR001480">
    <property type="entry name" value="Bulb-type_lectin_dom"/>
</dbReference>
<feature type="chain" id="PRO_5010318423" evidence="1">
    <location>
        <begin position="32"/>
        <end position="513"/>
    </location>
</feature>
<dbReference type="SUPFAM" id="SSF51110">
    <property type="entry name" value="alpha-D-mannose-specific plant lectins"/>
    <property type="match status" value="1"/>
</dbReference>
<feature type="signal peptide" evidence="1">
    <location>
        <begin position="1"/>
        <end position="31"/>
    </location>
</feature>
<dbReference type="InterPro" id="IPR006626">
    <property type="entry name" value="PbH1"/>
</dbReference>
<dbReference type="Proteomes" id="UP000181951">
    <property type="component" value="Unassembled WGS sequence"/>
</dbReference>
<sequence length="513" mass="51399">MTSSPRRRRRTRTAHLSAFCLALAVPGVAGAGVGSAATPQEAAACIGSGDVAGITAALQGQGAQAVLCPGATFSLTAPIGFTAPDQTISTQGLPTGSGRATLVVTGAAQSTAIQGNGQSGVVVENVQINGNRVALGRIDGGGALMEMGGAGSGETVRNVNAYQTRGWSTLHMTEGTVTDSTPACQNAKILDNRIAQAGTGSPSGTWADGISLACGHSEVSGNTVEDATDGGIVIFGAPGSVVENNTVTALTQTELGAINMVDYAPMNGNYTGTVVRNNVIDGKSAFIKVAIAMGPQVWGCGTGTNYGATVTGNTVQGENVGYGYAVNGVSGWTVTGNTDTARHVGVTAGACGGATSQPGTFQYQSAAASTLQSEFAGGQHLEYLLGVSEPGILKEATPSTSCGRLDAHQGLYPGQTLTSCDGRFTLNLQGDGNLVLRQGTATLWSSGTTGRGTAEALLQGDGNVVLYDTTAAGVWSSGTPNNPGAWLSVQNDGNVVVYTSSGSPLWSTGTAGH</sequence>
<dbReference type="SMART" id="SM00710">
    <property type="entry name" value="PbH1"/>
    <property type="match status" value="5"/>
</dbReference>
<dbReference type="OrthoDB" id="516973at2"/>
<keyword evidence="1" id="KW-0732">Signal</keyword>
<evidence type="ECO:0000259" key="2">
    <source>
        <dbReference type="PROSITE" id="PS50927"/>
    </source>
</evidence>
<proteinExistence type="predicted"/>
<dbReference type="PROSITE" id="PS50927">
    <property type="entry name" value="BULB_LECTIN"/>
    <property type="match status" value="1"/>
</dbReference>
<keyword evidence="4" id="KW-1185">Reference proteome</keyword>
<reference evidence="3 4" key="1">
    <citation type="submission" date="2016-10" db="EMBL/GenBank/DDBJ databases">
        <authorList>
            <person name="de Groot N.N."/>
        </authorList>
    </citation>
    <scope>NUCLEOTIDE SEQUENCE [LARGE SCALE GENOMIC DNA]</scope>
    <source>
        <strain evidence="3 4">CGMCC 4.2026</strain>
    </source>
</reference>
<protein>
    <submittedName>
        <fullName evidence="3">Parallel beta-helix repeat (Two copies)</fullName>
    </submittedName>
</protein>
<feature type="domain" description="Bulb-type lectin" evidence="2">
    <location>
        <begin position="402"/>
        <end position="510"/>
    </location>
</feature>
<dbReference type="InterPro" id="IPR036426">
    <property type="entry name" value="Bulb-type_lectin_dom_sf"/>
</dbReference>
<evidence type="ECO:0000256" key="1">
    <source>
        <dbReference type="SAM" id="SignalP"/>
    </source>
</evidence>
<evidence type="ECO:0000313" key="4">
    <source>
        <dbReference type="Proteomes" id="UP000181951"/>
    </source>
</evidence>
<accession>A0A1H8KN15</accession>
<gene>
    <name evidence="3" type="ORF">SAMN05216267_1013104</name>
</gene>
<dbReference type="Gene3D" id="2.160.20.10">
    <property type="entry name" value="Single-stranded right-handed beta-helix, Pectin lyase-like"/>
    <property type="match status" value="1"/>
</dbReference>
<dbReference type="InterPro" id="IPR012334">
    <property type="entry name" value="Pectin_lyas_fold"/>
</dbReference>
<evidence type="ECO:0000313" key="3">
    <source>
        <dbReference type="EMBL" id="SEN94244.1"/>
    </source>
</evidence>
<name>A0A1H8KN15_9ACTN</name>